<organism evidence="1 2">
    <name type="scientific">Tanacetum coccineum</name>
    <dbReference type="NCBI Taxonomy" id="301880"/>
    <lineage>
        <taxon>Eukaryota</taxon>
        <taxon>Viridiplantae</taxon>
        <taxon>Streptophyta</taxon>
        <taxon>Embryophyta</taxon>
        <taxon>Tracheophyta</taxon>
        <taxon>Spermatophyta</taxon>
        <taxon>Magnoliopsida</taxon>
        <taxon>eudicotyledons</taxon>
        <taxon>Gunneridae</taxon>
        <taxon>Pentapetalae</taxon>
        <taxon>asterids</taxon>
        <taxon>campanulids</taxon>
        <taxon>Asterales</taxon>
        <taxon>Asteraceae</taxon>
        <taxon>Asteroideae</taxon>
        <taxon>Anthemideae</taxon>
        <taxon>Anthemidinae</taxon>
        <taxon>Tanacetum</taxon>
    </lineage>
</organism>
<proteinExistence type="predicted"/>
<dbReference type="EMBL" id="BQNB010019853">
    <property type="protein sequence ID" value="GJT89722.1"/>
    <property type="molecule type" value="Genomic_DNA"/>
</dbReference>
<evidence type="ECO:0000313" key="1">
    <source>
        <dbReference type="EMBL" id="GJT89722.1"/>
    </source>
</evidence>
<dbReference type="Proteomes" id="UP001151760">
    <property type="component" value="Unassembled WGS sequence"/>
</dbReference>
<comment type="caution">
    <text evidence="1">The sequence shown here is derived from an EMBL/GenBank/DDBJ whole genome shotgun (WGS) entry which is preliminary data.</text>
</comment>
<name>A0ABQ5HQW6_9ASTR</name>
<protein>
    <submittedName>
        <fullName evidence="1">Uncharacterized protein</fullName>
    </submittedName>
</protein>
<sequence length="148" mass="16404">MDIPLIIIESSSLGMIQKEKKGESEYADEMGANAGKQTQQRFYTSAGNPVKEILLKLNLPDHRILKDGGEALVVDPTILSSQTELIDNVPLLQCCDGVDDWNLWAVVEIGCGCEIPRKSPREILWESLEQSVRLQVASPPTCLKPSLW</sequence>
<gene>
    <name evidence="1" type="ORF">Tco_1078567</name>
</gene>
<accession>A0ABQ5HQW6</accession>
<reference evidence="1" key="2">
    <citation type="submission" date="2022-01" db="EMBL/GenBank/DDBJ databases">
        <authorList>
            <person name="Yamashiro T."/>
            <person name="Shiraishi A."/>
            <person name="Satake H."/>
            <person name="Nakayama K."/>
        </authorList>
    </citation>
    <scope>NUCLEOTIDE SEQUENCE</scope>
</reference>
<reference evidence="1" key="1">
    <citation type="journal article" date="2022" name="Int. J. Mol. Sci.">
        <title>Draft Genome of Tanacetum Coccineum: Genomic Comparison of Closely Related Tanacetum-Family Plants.</title>
        <authorList>
            <person name="Yamashiro T."/>
            <person name="Shiraishi A."/>
            <person name="Nakayama K."/>
            <person name="Satake H."/>
        </authorList>
    </citation>
    <scope>NUCLEOTIDE SEQUENCE</scope>
</reference>
<keyword evidence="2" id="KW-1185">Reference proteome</keyword>
<evidence type="ECO:0000313" key="2">
    <source>
        <dbReference type="Proteomes" id="UP001151760"/>
    </source>
</evidence>